<dbReference type="OMA" id="GRSHECY"/>
<evidence type="ECO:0000256" key="5">
    <source>
        <dbReference type="ARBA" id="ARBA00023002"/>
    </source>
</evidence>
<evidence type="ECO:0000256" key="9">
    <source>
        <dbReference type="RuleBase" id="RU000461"/>
    </source>
</evidence>
<feature type="signal peptide" evidence="10">
    <location>
        <begin position="1"/>
        <end position="21"/>
    </location>
</feature>
<accession>E2AZS8</accession>
<dbReference type="InterPro" id="IPR002401">
    <property type="entry name" value="Cyt_P450_E_grp-I"/>
</dbReference>
<dbReference type="PANTHER" id="PTHR24300">
    <property type="entry name" value="CYTOCHROME P450 508A4-RELATED"/>
    <property type="match status" value="1"/>
</dbReference>
<dbReference type="GO" id="GO:0006805">
    <property type="term" value="P:xenobiotic metabolic process"/>
    <property type="evidence" value="ECO:0007669"/>
    <property type="project" value="TreeGrafter"/>
</dbReference>
<dbReference type="OrthoDB" id="1055148at2759"/>
<dbReference type="GO" id="GO:0005506">
    <property type="term" value="F:iron ion binding"/>
    <property type="evidence" value="ECO:0007669"/>
    <property type="project" value="InterPro"/>
</dbReference>
<organism evidence="12">
    <name type="scientific">Camponotus floridanus</name>
    <name type="common">Florida carpenter ant</name>
    <dbReference type="NCBI Taxonomy" id="104421"/>
    <lineage>
        <taxon>Eukaryota</taxon>
        <taxon>Metazoa</taxon>
        <taxon>Ecdysozoa</taxon>
        <taxon>Arthropoda</taxon>
        <taxon>Hexapoda</taxon>
        <taxon>Insecta</taxon>
        <taxon>Pterygota</taxon>
        <taxon>Neoptera</taxon>
        <taxon>Endopterygota</taxon>
        <taxon>Hymenoptera</taxon>
        <taxon>Apocrita</taxon>
        <taxon>Aculeata</taxon>
        <taxon>Formicoidea</taxon>
        <taxon>Formicidae</taxon>
        <taxon>Formicinae</taxon>
        <taxon>Camponotus</taxon>
    </lineage>
</organism>
<name>E2AZS8_CAMFO</name>
<sequence length="571" mass="65254">MLVTAMLLIVLILLLLYLGCYKPKGYPPGPRWWPILGCVLELARIRQETGYLFKTCSTLCKKYGPVVGLKIGKDRIVVLNDLVSIRAMLNNEDCDGRPIGPFYEARTWGARRGLIVVDERLWVEQRRFVLRHLKEFGFGRTSMATIIEEEALKLVEHFKKLLRDGYNHEITDVKKSINNNNTGQIYKLQKDSKNNLNKSKLCNEDNIIENKISNHKTRTVADLYMKAEDYAEVRKVSQSAGMIISMHDAFGVTVLNTLWKMMAGKRYDTGDKKLTYLQRILTKLLSEVDMMGALFSHFPALRFIAPKMSGYKSFIQMHQELWAFLKEELHNHKNTFVSSAPRDLMDVYLTVLNSKDCSDTFSESQLLAICVDLFIAGSETTSKALSFGFLYLILFPQVQRKAHEEIDRVVGRDRFPTLADKPRMPYVQAIVLESIRIFMGRALNIPHRALKDTTIVGHKIPKDTMLVANFNTVLMDESWIDPEDFCPERFLDSNGNVVTPKKYFPFSLGKHRCMGEMLAKSNIFVITATLLQAFNFSVVPGEPRPSTQDFVKGITAGPKPYRVLISLRERN</sequence>
<evidence type="ECO:0000256" key="7">
    <source>
        <dbReference type="ARBA" id="ARBA00023033"/>
    </source>
</evidence>
<keyword evidence="6 8" id="KW-0408">Iron</keyword>
<keyword evidence="5 9" id="KW-0560">Oxidoreductase</keyword>
<dbReference type="Pfam" id="PF00067">
    <property type="entry name" value="p450"/>
    <property type="match status" value="2"/>
</dbReference>
<gene>
    <name evidence="11" type="ORF">EAG_15033</name>
</gene>
<evidence type="ECO:0000256" key="8">
    <source>
        <dbReference type="PIRSR" id="PIRSR602401-1"/>
    </source>
</evidence>
<dbReference type="KEGG" id="cfo:105257765"/>
<evidence type="ECO:0000256" key="6">
    <source>
        <dbReference type="ARBA" id="ARBA00023004"/>
    </source>
</evidence>
<reference evidence="11 12" key="1">
    <citation type="journal article" date="2010" name="Science">
        <title>Genomic comparison of the ants Camponotus floridanus and Harpegnathos saltator.</title>
        <authorList>
            <person name="Bonasio R."/>
            <person name="Zhang G."/>
            <person name="Ye C."/>
            <person name="Mutti N.S."/>
            <person name="Fang X."/>
            <person name="Qin N."/>
            <person name="Donahue G."/>
            <person name="Yang P."/>
            <person name="Li Q."/>
            <person name="Li C."/>
            <person name="Zhang P."/>
            <person name="Huang Z."/>
            <person name="Berger S.L."/>
            <person name="Reinberg D."/>
            <person name="Wang J."/>
            <person name="Liebig J."/>
        </authorList>
    </citation>
    <scope>NUCLEOTIDE SEQUENCE [LARGE SCALE GENOMIC DNA]</scope>
    <source>
        <strain evidence="12">C129</strain>
    </source>
</reference>
<dbReference type="SUPFAM" id="SSF48264">
    <property type="entry name" value="Cytochrome P450"/>
    <property type="match status" value="2"/>
</dbReference>
<evidence type="ECO:0000256" key="3">
    <source>
        <dbReference type="ARBA" id="ARBA00022617"/>
    </source>
</evidence>
<dbReference type="GO" id="GO:0005737">
    <property type="term" value="C:cytoplasm"/>
    <property type="evidence" value="ECO:0007669"/>
    <property type="project" value="TreeGrafter"/>
</dbReference>
<dbReference type="EMBL" id="GL444277">
    <property type="protein sequence ID" value="EFN61057.1"/>
    <property type="molecule type" value="Genomic_DNA"/>
</dbReference>
<dbReference type="GO" id="GO:0008395">
    <property type="term" value="F:steroid hydroxylase activity"/>
    <property type="evidence" value="ECO:0007669"/>
    <property type="project" value="TreeGrafter"/>
</dbReference>
<keyword evidence="10" id="KW-0732">Signal</keyword>
<dbReference type="STRING" id="104421.E2AZS8"/>
<dbReference type="PROSITE" id="PS00086">
    <property type="entry name" value="CYTOCHROME_P450"/>
    <property type="match status" value="1"/>
</dbReference>
<dbReference type="PANTHER" id="PTHR24300:SF376">
    <property type="entry name" value="CYTOCHROME P450 15A1"/>
    <property type="match status" value="1"/>
</dbReference>
<dbReference type="Proteomes" id="UP000000311">
    <property type="component" value="Unassembled WGS sequence"/>
</dbReference>
<evidence type="ECO:0000313" key="11">
    <source>
        <dbReference type="EMBL" id="EFN61057.1"/>
    </source>
</evidence>
<dbReference type="InterPro" id="IPR050182">
    <property type="entry name" value="Cytochrome_P450_fam2"/>
</dbReference>
<evidence type="ECO:0000256" key="10">
    <source>
        <dbReference type="SAM" id="SignalP"/>
    </source>
</evidence>
<feature type="chain" id="PRO_5003157698" evidence="10">
    <location>
        <begin position="22"/>
        <end position="571"/>
    </location>
</feature>
<feature type="binding site" description="axial binding residue" evidence="8">
    <location>
        <position position="513"/>
    </location>
    <ligand>
        <name>heme</name>
        <dbReference type="ChEBI" id="CHEBI:30413"/>
    </ligand>
    <ligandPart>
        <name>Fe</name>
        <dbReference type="ChEBI" id="CHEBI:18248"/>
    </ligandPart>
</feature>
<proteinExistence type="inferred from homology"/>
<dbReference type="PRINTS" id="PR00463">
    <property type="entry name" value="EP450I"/>
</dbReference>
<keyword evidence="4 8" id="KW-0479">Metal-binding</keyword>
<dbReference type="CDD" id="cd20651">
    <property type="entry name" value="CYP15A1-like"/>
    <property type="match status" value="1"/>
</dbReference>
<protein>
    <submittedName>
        <fullName evidence="11">Probable cytochrome P450 303a1</fullName>
    </submittedName>
</protein>
<dbReference type="AlphaFoldDB" id="E2AZS8"/>
<keyword evidence="3 8" id="KW-0349">Heme</keyword>
<evidence type="ECO:0000313" key="12">
    <source>
        <dbReference type="Proteomes" id="UP000000311"/>
    </source>
</evidence>
<keyword evidence="12" id="KW-1185">Reference proteome</keyword>
<keyword evidence="7 9" id="KW-0503">Monooxygenase</keyword>
<evidence type="ECO:0000256" key="4">
    <source>
        <dbReference type="ARBA" id="ARBA00022723"/>
    </source>
</evidence>
<comment type="cofactor">
    <cofactor evidence="1 8">
        <name>heme</name>
        <dbReference type="ChEBI" id="CHEBI:30413"/>
    </cofactor>
</comment>
<dbReference type="InParanoid" id="E2AZS8"/>
<dbReference type="InterPro" id="IPR036396">
    <property type="entry name" value="Cyt_P450_sf"/>
</dbReference>
<dbReference type="InterPro" id="IPR017972">
    <property type="entry name" value="Cyt_P450_CS"/>
</dbReference>
<dbReference type="Gene3D" id="1.10.630.10">
    <property type="entry name" value="Cytochrome P450"/>
    <property type="match status" value="1"/>
</dbReference>
<evidence type="ECO:0000256" key="1">
    <source>
        <dbReference type="ARBA" id="ARBA00001971"/>
    </source>
</evidence>
<evidence type="ECO:0000256" key="2">
    <source>
        <dbReference type="ARBA" id="ARBA00010617"/>
    </source>
</evidence>
<dbReference type="GO" id="GO:0016712">
    <property type="term" value="F:oxidoreductase activity, acting on paired donors, with incorporation or reduction of molecular oxygen, reduced flavin or flavoprotein as one donor, and incorporation of one atom of oxygen"/>
    <property type="evidence" value="ECO:0007669"/>
    <property type="project" value="TreeGrafter"/>
</dbReference>
<dbReference type="PRINTS" id="PR00385">
    <property type="entry name" value="P450"/>
</dbReference>
<comment type="similarity">
    <text evidence="2 9">Belongs to the cytochrome P450 family.</text>
</comment>
<dbReference type="GO" id="GO:0006082">
    <property type="term" value="P:organic acid metabolic process"/>
    <property type="evidence" value="ECO:0007669"/>
    <property type="project" value="TreeGrafter"/>
</dbReference>
<dbReference type="FunCoup" id="E2AZS8">
    <property type="interactions" value="1"/>
</dbReference>
<dbReference type="InterPro" id="IPR001128">
    <property type="entry name" value="Cyt_P450"/>
</dbReference>
<dbReference type="GO" id="GO:0020037">
    <property type="term" value="F:heme binding"/>
    <property type="evidence" value="ECO:0007669"/>
    <property type="project" value="InterPro"/>
</dbReference>